<protein>
    <submittedName>
        <fullName evidence="1">Uncharacterized protein</fullName>
    </submittedName>
</protein>
<dbReference type="InParanoid" id="S8DZP7"/>
<dbReference type="EMBL" id="KE504186">
    <property type="protein sequence ID" value="EPS96598.1"/>
    <property type="molecule type" value="Genomic_DNA"/>
</dbReference>
<proteinExistence type="predicted"/>
<evidence type="ECO:0000313" key="2">
    <source>
        <dbReference type="Proteomes" id="UP000015241"/>
    </source>
</evidence>
<reference evidence="1 2" key="1">
    <citation type="journal article" date="2012" name="Science">
        <title>The Paleozoic origin of enzymatic lignin decomposition reconstructed from 31 fungal genomes.</title>
        <authorList>
            <person name="Floudas D."/>
            <person name="Binder M."/>
            <person name="Riley R."/>
            <person name="Barry K."/>
            <person name="Blanchette R.A."/>
            <person name="Henrissat B."/>
            <person name="Martinez A.T."/>
            <person name="Otillar R."/>
            <person name="Spatafora J.W."/>
            <person name="Yadav J.S."/>
            <person name="Aerts A."/>
            <person name="Benoit I."/>
            <person name="Boyd A."/>
            <person name="Carlson A."/>
            <person name="Copeland A."/>
            <person name="Coutinho P.M."/>
            <person name="de Vries R.P."/>
            <person name="Ferreira P."/>
            <person name="Findley K."/>
            <person name="Foster B."/>
            <person name="Gaskell J."/>
            <person name="Glotzer D."/>
            <person name="Gorecki P."/>
            <person name="Heitman J."/>
            <person name="Hesse C."/>
            <person name="Hori C."/>
            <person name="Igarashi K."/>
            <person name="Jurgens J.A."/>
            <person name="Kallen N."/>
            <person name="Kersten P."/>
            <person name="Kohler A."/>
            <person name="Kuees U."/>
            <person name="Kumar T.K.A."/>
            <person name="Kuo A."/>
            <person name="LaButti K."/>
            <person name="Larrondo L.F."/>
            <person name="Lindquist E."/>
            <person name="Ling A."/>
            <person name="Lombard V."/>
            <person name="Lucas S."/>
            <person name="Lundell T."/>
            <person name="Martin R."/>
            <person name="McLaughlin D.J."/>
            <person name="Morgenstern I."/>
            <person name="Morin E."/>
            <person name="Murat C."/>
            <person name="Nagy L.G."/>
            <person name="Nolan M."/>
            <person name="Ohm R.A."/>
            <person name="Patyshakuliyeva A."/>
            <person name="Rokas A."/>
            <person name="Ruiz-Duenas F.J."/>
            <person name="Sabat G."/>
            <person name="Salamov A."/>
            <person name="Samejima M."/>
            <person name="Schmutz J."/>
            <person name="Slot J.C."/>
            <person name="St John F."/>
            <person name="Stenlid J."/>
            <person name="Sun H."/>
            <person name="Sun S."/>
            <person name="Syed K."/>
            <person name="Tsang A."/>
            <person name="Wiebenga A."/>
            <person name="Young D."/>
            <person name="Pisabarro A."/>
            <person name="Eastwood D.C."/>
            <person name="Martin F."/>
            <person name="Cullen D."/>
            <person name="Grigoriev I.V."/>
            <person name="Hibbett D.S."/>
        </authorList>
    </citation>
    <scope>NUCLEOTIDE SEQUENCE</scope>
    <source>
        <strain evidence="2">FP-58527</strain>
    </source>
</reference>
<dbReference type="Proteomes" id="UP000015241">
    <property type="component" value="Unassembled WGS sequence"/>
</dbReference>
<dbReference type="AlphaFoldDB" id="S8DZP7"/>
<sequence>MRAEVIARMDDVRAQRLEYEYNVMMAERWEALEHASSKLLKMVFRKHPELDICGLNTSDLALQDEFRTLMSAPADVHVDSSAFLMLKDQIEEIVERWRITFCLSPVSQ</sequence>
<organism evidence="1 2">
    <name type="scientific">Fomitopsis schrenkii</name>
    <name type="common">Brown rot fungus</name>
    <dbReference type="NCBI Taxonomy" id="2126942"/>
    <lineage>
        <taxon>Eukaryota</taxon>
        <taxon>Fungi</taxon>
        <taxon>Dikarya</taxon>
        <taxon>Basidiomycota</taxon>
        <taxon>Agaricomycotina</taxon>
        <taxon>Agaricomycetes</taxon>
        <taxon>Polyporales</taxon>
        <taxon>Fomitopsis</taxon>
    </lineage>
</organism>
<evidence type="ECO:0000313" key="1">
    <source>
        <dbReference type="EMBL" id="EPS96598.1"/>
    </source>
</evidence>
<name>S8DZP7_FOMSC</name>
<accession>S8DZP7</accession>
<keyword evidence="2" id="KW-1185">Reference proteome</keyword>
<dbReference type="HOGENOM" id="CLU_2197031_0_0_1"/>
<gene>
    <name evidence="1" type="ORF">FOMPIDRAFT_1053096</name>
</gene>